<dbReference type="SMART" id="SM00234">
    <property type="entry name" value="START"/>
    <property type="match status" value="1"/>
</dbReference>
<dbReference type="PROSITE" id="PS50003">
    <property type="entry name" value="PH_DOMAIN"/>
    <property type="match status" value="1"/>
</dbReference>
<feature type="region of interest" description="Disordered" evidence="3">
    <location>
        <begin position="142"/>
        <end position="185"/>
    </location>
</feature>
<dbReference type="CDD" id="cd00177">
    <property type="entry name" value="START"/>
    <property type="match status" value="1"/>
</dbReference>
<dbReference type="InterPro" id="IPR002913">
    <property type="entry name" value="START_lipid-bd_dom"/>
</dbReference>
<dbReference type="GO" id="GO:0008289">
    <property type="term" value="F:lipid binding"/>
    <property type="evidence" value="ECO:0007669"/>
    <property type="project" value="InterPro"/>
</dbReference>
<organism evidence="6 7">
    <name type="scientific">Klebsormidium nitens</name>
    <name type="common">Green alga</name>
    <name type="synonym">Ulothrix nitens</name>
    <dbReference type="NCBI Taxonomy" id="105231"/>
    <lineage>
        <taxon>Eukaryota</taxon>
        <taxon>Viridiplantae</taxon>
        <taxon>Streptophyta</taxon>
        <taxon>Klebsormidiophyceae</taxon>
        <taxon>Klebsormidiales</taxon>
        <taxon>Klebsormidiaceae</taxon>
        <taxon>Klebsormidium</taxon>
    </lineage>
</organism>
<dbReference type="OrthoDB" id="9970435at2759"/>
<dbReference type="PANTHER" id="PTHR12136">
    <property type="entry name" value="ENHANCED DISEASE RESISTANCE-RELATED"/>
    <property type="match status" value="1"/>
</dbReference>
<feature type="region of interest" description="Disordered" evidence="3">
    <location>
        <begin position="454"/>
        <end position="528"/>
    </location>
</feature>
<dbReference type="GO" id="GO:0005783">
    <property type="term" value="C:endoplasmic reticulum"/>
    <property type="evidence" value="ECO:0007669"/>
    <property type="project" value="UniProtKB-SubCell"/>
</dbReference>
<feature type="domain" description="PH" evidence="4">
    <location>
        <begin position="18"/>
        <end position="125"/>
    </location>
</feature>
<evidence type="ECO:0000259" key="5">
    <source>
        <dbReference type="PROSITE" id="PS50848"/>
    </source>
</evidence>
<dbReference type="SUPFAM" id="SSF55961">
    <property type="entry name" value="Bet v1-like"/>
    <property type="match status" value="1"/>
</dbReference>
<dbReference type="Pfam" id="PF07059">
    <property type="entry name" value="EDR2_C"/>
    <property type="match status" value="1"/>
</dbReference>
<proteinExistence type="predicted"/>
<dbReference type="EMBL" id="DF236992">
    <property type="protein sequence ID" value="GAQ79987.1"/>
    <property type="molecule type" value="Genomic_DNA"/>
</dbReference>
<dbReference type="CDD" id="cd00821">
    <property type="entry name" value="PH"/>
    <property type="match status" value="1"/>
</dbReference>
<dbReference type="InterPro" id="IPR009769">
    <property type="entry name" value="EDR2_C"/>
</dbReference>
<dbReference type="SUPFAM" id="SSF50729">
    <property type="entry name" value="PH domain-like"/>
    <property type="match status" value="1"/>
</dbReference>
<dbReference type="InterPro" id="IPR023393">
    <property type="entry name" value="START-like_dom_sf"/>
</dbReference>
<dbReference type="InterPro" id="IPR001849">
    <property type="entry name" value="PH_domain"/>
</dbReference>
<evidence type="ECO:0000256" key="3">
    <source>
        <dbReference type="SAM" id="MobiDB-lite"/>
    </source>
</evidence>
<name>A0A1Y1HTX2_KLENI</name>
<dbReference type="AlphaFoldDB" id="A0A1Y1HTX2"/>
<comment type="subcellular location">
    <subcellularLocation>
        <location evidence="1">Endoplasmic reticulum</location>
    </subcellularLocation>
</comment>
<accession>A0A1Y1HTX2</accession>
<dbReference type="InterPro" id="IPR045096">
    <property type="entry name" value="EDR2-like"/>
</dbReference>
<evidence type="ECO:0000313" key="7">
    <source>
        <dbReference type="Proteomes" id="UP000054558"/>
    </source>
</evidence>
<evidence type="ECO:0008006" key="8">
    <source>
        <dbReference type="Google" id="ProtNLM"/>
    </source>
</evidence>
<dbReference type="Pfam" id="PF00169">
    <property type="entry name" value="PH"/>
    <property type="match status" value="1"/>
</dbReference>
<reference evidence="6 7" key="1">
    <citation type="journal article" date="2014" name="Nat. Commun.">
        <title>Klebsormidium flaccidum genome reveals primary factors for plant terrestrial adaptation.</title>
        <authorList>
            <person name="Hori K."/>
            <person name="Maruyama F."/>
            <person name="Fujisawa T."/>
            <person name="Togashi T."/>
            <person name="Yamamoto N."/>
            <person name="Seo M."/>
            <person name="Sato S."/>
            <person name="Yamada T."/>
            <person name="Mori H."/>
            <person name="Tajima N."/>
            <person name="Moriyama T."/>
            <person name="Ikeuchi M."/>
            <person name="Watanabe M."/>
            <person name="Wada H."/>
            <person name="Kobayashi K."/>
            <person name="Saito M."/>
            <person name="Masuda T."/>
            <person name="Sasaki-Sekimoto Y."/>
            <person name="Mashiguchi K."/>
            <person name="Awai K."/>
            <person name="Shimojima M."/>
            <person name="Masuda S."/>
            <person name="Iwai M."/>
            <person name="Nobusawa T."/>
            <person name="Narise T."/>
            <person name="Kondo S."/>
            <person name="Saito H."/>
            <person name="Sato R."/>
            <person name="Murakawa M."/>
            <person name="Ihara Y."/>
            <person name="Oshima-Yamada Y."/>
            <person name="Ohtaka K."/>
            <person name="Satoh M."/>
            <person name="Sonobe K."/>
            <person name="Ishii M."/>
            <person name="Ohtani R."/>
            <person name="Kanamori-Sato M."/>
            <person name="Honoki R."/>
            <person name="Miyazaki D."/>
            <person name="Mochizuki H."/>
            <person name="Umetsu J."/>
            <person name="Higashi K."/>
            <person name="Shibata D."/>
            <person name="Kamiya Y."/>
            <person name="Sato N."/>
            <person name="Nakamura Y."/>
            <person name="Tabata S."/>
            <person name="Ida S."/>
            <person name="Kurokawa K."/>
            <person name="Ohta H."/>
        </authorList>
    </citation>
    <scope>NUCLEOTIDE SEQUENCE [LARGE SCALE GENOMIC DNA]</scope>
    <source>
        <strain evidence="6 7">NIES-2285</strain>
    </source>
</reference>
<evidence type="ECO:0000259" key="4">
    <source>
        <dbReference type="PROSITE" id="PS50003"/>
    </source>
</evidence>
<dbReference type="Gene3D" id="2.30.29.30">
    <property type="entry name" value="Pleckstrin-homology domain (PH domain)/Phosphotyrosine-binding domain (PTB)"/>
    <property type="match status" value="1"/>
</dbReference>
<dbReference type="InterPro" id="IPR011993">
    <property type="entry name" value="PH-like_dom_sf"/>
</dbReference>
<keyword evidence="7" id="KW-1185">Reference proteome</keyword>
<protein>
    <recommendedName>
        <fullName evidence="8">START domain-containing protein</fullName>
    </recommendedName>
</protein>
<dbReference type="Gene3D" id="3.30.530.20">
    <property type="match status" value="1"/>
</dbReference>
<dbReference type="Proteomes" id="UP000054558">
    <property type="component" value="Unassembled WGS sequence"/>
</dbReference>
<gene>
    <name evidence="6" type="ORF">KFL_000430290</name>
</gene>
<feature type="compositionally biased region" description="Gly residues" evidence="3">
    <location>
        <begin position="461"/>
        <end position="473"/>
    </location>
</feature>
<evidence type="ECO:0000313" key="6">
    <source>
        <dbReference type="EMBL" id="GAQ79987.1"/>
    </source>
</evidence>
<evidence type="ECO:0000256" key="2">
    <source>
        <dbReference type="ARBA" id="ARBA00022824"/>
    </source>
</evidence>
<keyword evidence="2" id="KW-0256">Endoplasmic reticulum</keyword>
<evidence type="ECO:0000256" key="1">
    <source>
        <dbReference type="ARBA" id="ARBA00004240"/>
    </source>
</evidence>
<dbReference type="Pfam" id="PF01852">
    <property type="entry name" value="START"/>
    <property type="match status" value="1"/>
</dbReference>
<sequence length="773" mass="86231">MSIDIPKRPSPIPVPHTQRLLEGWLFKMGRRSFGKGYLHKRYFCLEGRVLSYWKHKPSGKQVPIRAILIEGDTRIDDKGLEMRKGHAIYCIELYQKSLGHKQIQIGASSPEEITVWKEALEKVSNNPGSFIKRALTASGLDSLTGPSIGSPDADWDSSESMGDSFRSSKEDARPPVPMRRLKSTGPGLPKTFVDWASAEQEAASRAPDRHWKLLACDNGLRFYEEIPDSEMGIKAMKAVGLVEASCDLIFNAIMALDETRYDWDATFGESRVVQHVDGHTDIIHQTLLQDFLPWLIWQRDLCYTRYWRRKDDGSYEVLYQSCEHPDCPPEPGYVRANMTSGGYIISPVKPRAGQDVAFCRSRVEHVLQLDVRGWLMPLGRCILQRNFTWNMLKRVAGLREMFASATEVPTFKINFASINDADEDEDTGVRMPSGHRPKIPSRLVHNCQMPWRRKGGEWRGDGGGNGIEMGGNGVVRRSVEGSGEDQASSSEDDPELDLQAATDLGEDTAVSTGETESPIAEIPLETEELPSSASIFQELEDLGTHRRGDLLKGKDSWSEPGGRPFKVRGKTFTMDRRKIRAGDPLCRLVATDWYRSNKRIDHVALREGGVVEHAARAGGDVFLFVVNMQVPGVTHYSMVFYFAHERPLAPGSLLYRFVHGDDSFRNSRLKLIPSIPKGSWIVKQSVGSTPCLLGKALECTYFQGANYLEIDVDIGSSVVANGILGLAMGYFPYLTVDMAYLVQGNTASELPEELLGAVRVSNLQLKSAVHIPQ</sequence>
<dbReference type="PANTHER" id="PTHR12136:SF100">
    <property type="entry name" value="PROTEIN ENHANCED DISEASE RESISTANCE 2-LIKE"/>
    <property type="match status" value="1"/>
</dbReference>
<dbReference type="OMA" id="NRNAVMM"/>
<feature type="domain" description="START" evidence="5">
    <location>
        <begin position="211"/>
        <end position="407"/>
    </location>
</feature>
<dbReference type="PROSITE" id="PS50848">
    <property type="entry name" value="START"/>
    <property type="match status" value="1"/>
</dbReference>
<dbReference type="SMART" id="SM00233">
    <property type="entry name" value="PH"/>
    <property type="match status" value="1"/>
</dbReference>